<dbReference type="Pfam" id="PF06804">
    <property type="entry name" value="Lipoprotein_18"/>
    <property type="match status" value="1"/>
</dbReference>
<evidence type="ECO:0000313" key="3">
    <source>
        <dbReference type="Proteomes" id="UP000019205"/>
    </source>
</evidence>
<keyword evidence="3" id="KW-1185">Reference proteome</keyword>
<accession>A4ACJ3</accession>
<keyword evidence="1" id="KW-0732">Signal</keyword>
<dbReference type="EMBL" id="AAOA02000005">
    <property type="protein sequence ID" value="EAQ96207.2"/>
    <property type="molecule type" value="Genomic_DNA"/>
</dbReference>
<dbReference type="eggNOG" id="COG3317">
    <property type="taxonomic scope" value="Bacteria"/>
</dbReference>
<dbReference type="AlphaFoldDB" id="A4ACJ3"/>
<gene>
    <name evidence="2" type="ORF">KT71_19118</name>
</gene>
<evidence type="ECO:0000313" key="2">
    <source>
        <dbReference type="EMBL" id="EAQ96207.2"/>
    </source>
</evidence>
<dbReference type="InterPro" id="IPR042268">
    <property type="entry name" value="BamC_C"/>
</dbReference>
<dbReference type="STRING" id="314285.KT71_19118"/>
<comment type="caution">
    <text evidence="2">The sequence shown here is derived from an EMBL/GenBank/DDBJ whole genome shotgun (WGS) entry which is preliminary data.</text>
</comment>
<dbReference type="RefSeq" id="WP_023660429.1">
    <property type="nucleotide sequence ID" value="NZ_CM002299.1"/>
</dbReference>
<dbReference type="Proteomes" id="UP000019205">
    <property type="component" value="Chromosome"/>
</dbReference>
<feature type="chain" id="PRO_5002664581" evidence="1">
    <location>
        <begin position="19"/>
        <end position="345"/>
    </location>
</feature>
<protein>
    <submittedName>
        <fullName evidence="2">Beta-barrel assembly machine subunit BamC</fullName>
    </submittedName>
</protein>
<dbReference type="OrthoDB" id="9772575at2"/>
<feature type="signal peptide" evidence="1">
    <location>
        <begin position="1"/>
        <end position="18"/>
    </location>
</feature>
<proteinExistence type="predicted"/>
<reference evidence="2 3" key="2">
    <citation type="journal article" date="2009" name="PLoS ONE">
        <title>The photosynthetic apparatus and its regulation in the aerobic gammaproteobacterium Congregibacter litoralis gen. nov., sp. nov.</title>
        <authorList>
            <person name="Spring S."/>
            <person name="Lunsdorf H."/>
            <person name="Fuchs B.M."/>
            <person name="Tindall B.J."/>
        </authorList>
    </citation>
    <scope>NUCLEOTIDE SEQUENCE [LARGE SCALE GENOMIC DNA]</scope>
    <source>
        <strain evidence="2">KT71</strain>
    </source>
</reference>
<dbReference type="Gene3D" id="3.30.310.170">
    <property type="entry name" value="Outer membrane protein assembly factor BamC"/>
    <property type="match status" value="1"/>
</dbReference>
<name>A4ACJ3_9GAMM</name>
<evidence type="ECO:0000256" key="1">
    <source>
        <dbReference type="SAM" id="SignalP"/>
    </source>
</evidence>
<reference evidence="2 3" key="1">
    <citation type="journal article" date="2007" name="Proc. Natl. Acad. Sci. U.S.A.">
        <title>Characterization of a marine gammaproteobacterium capable of aerobic anoxygenic photosynthesis.</title>
        <authorList>
            <person name="Fuchs B.M."/>
            <person name="Spring S."/>
            <person name="Teeling H."/>
            <person name="Quast C."/>
            <person name="Wulf J."/>
            <person name="Schattenhofer M."/>
            <person name="Yan S."/>
            <person name="Ferriera S."/>
            <person name="Johnson J."/>
            <person name="Glockner F.O."/>
            <person name="Amann R."/>
        </authorList>
    </citation>
    <scope>NUCLEOTIDE SEQUENCE [LARGE SCALE GENOMIC DNA]</scope>
    <source>
        <strain evidence="2">KT71</strain>
    </source>
</reference>
<sequence length="345" mass="38397">MKALKLCALMLLLTPVTACGYLFGDEGLFRDSAGDYREAREMPPLDLPEGTQADELVDIYPIPPIESEPQFVDSDKVPRPAPLVAASADQLVRIQKLGEDTWALVAIAPGQLWPQLRSFLSAANIDIARMDARAGIIESTYLKLEEDPRPTRFQFRVERGVQRGNSELHILQMYQSSENTAWPAQSDDFFLESEMLRGVAQYVANSADTAPVSMMAEQSISAGGKVSLDDDDQGAFILLELPFDRAWASVARSLELSGFEITDRNRSEGRYYLRYVGDEEEEGSSWFAWLGDDDEHPAEGVPLILDVKSRDPETMVIRMSFEEGGESLSREQIDALLVLIKGNIN</sequence>
<dbReference type="HOGENOM" id="CLU_060317_0_0_6"/>
<dbReference type="InterPro" id="IPR010653">
    <property type="entry name" value="NlpB/DapX"/>
</dbReference>
<organism evidence="2 3">
    <name type="scientific">Congregibacter litoralis KT71</name>
    <dbReference type="NCBI Taxonomy" id="314285"/>
    <lineage>
        <taxon>Bacteria</taxon>
        <taxon>Pseudomonadati</taxon>
        <taxon>Pseudomonadota</taxon>
        <taxon>Gammaproteobacteria</taxon>
        <taxon>Cellvibrionales</taxon>
        <taxon>Halieaceae</taxon>
        <taxon>Congregibacter</taxon>
    </lineage>
</organism>